<dbReference type="CDD" id="cd01949">
    <property type="entry name" value="GGDEF"/>
    <property type="match status" value="1"/>
</dbReference>
<dbReference type="PANTHER" id="PTHR44757:SF2">
    <property type="entry name" value="BIOFILM ARCHITECTURE MAINTENANCE PROTEIN MBAA"/>
    <property type="match status" value="1"/>
</dbReference>
<dbReference type="InterPro" id="IPR016132">
    <property type="entry name" value="Phyto_chromo_attachment"/>
</dbReference>
<proteinExistence type="predicted"/>
<dbReference type="SMART" id="SM00065">
    <property type="entry name" value="GAF"/>
    <property type="match status" value="2"/>
</dbReference>
<comment type="caution">
    <text evidence="9">The sequence shown here is derived from an EMBL/GenBank/DDBJ whole genome shotgun (WGS) entry which is preliminary data.</text>
</comment>
<evidence type="ECO:0000256" key="3">
    <source>
        <dbReference type="ARBA" id="ARBA00022991"/>
    </source>
</evidence>
<keyword evidence="1" id="KW-0600">Photoreceptor protein</keyword>
<dbReference type="PROSITE" id="PS50883">
    <property type="entry name" value="EAL"/>
    <property type="match status" value="1"/>
</dbReference>
<dbReference type="Gene3D" id="3.20.20.450">
    <property type="entry name" value="EAL domain"/>
    <property type="match status" value="1"/>
</dbReference>
<evidence type="ECO:0000256" key="5">
    <source>
        <dbReference type="SAM" id="MobiDB-lite"/>
    </source>
</evidence>
<evidence type="ECO:0000313" key="10">
    <source>
        <dbReference type="Proteomes" id="UP001526426"/>
    </source>
</evidence>
<dbReference type="InterPro" id="IPR043128">
    <property type="entry name" value="Rev_trsase/Diguanyl_cyclase"/>
</dbReference>
<dbReference type="PANTHER" id="PTHR44757">
    <property type="entry name" value="DIGUANYLATE CYCLASE DGCP"/>
    <property type="match status" value="1"/>
</dbReference>
<organism evidence="9 10">
    <name type="scientific">Spirulina subsalsa FACHB-351</name>
    <dbReference type="NCBI Taxonomy" id="234711"/>
    <lineage>
        <taxon>Bacteria</taxon>
        <taxon>Bacillati</taxon>
        <taxon>Cyanobacteriota</taxon>
        <taxon>Cyanophyceae</taxon>
        <taxon>Spirulinales</taxon>
        <taxon>Spirulinaceae</taxon>
        <taxon>Spirulina</taxon>
    </lineage>
</organism>
<accession>A0ABT3L1A8</accession>
<dbReference type="PROSITE" id="PS50046">
    <property type="entry name" value="PHYTOCHROME_2"/>
    <property type="match status" value="1"/>
</dbReference>
<dbReference type="Gene3D" id="3.30.450.40">
    <property type="match status" value="2"/>
</dbReference>
<evidence type="ECO:0000259" key="7">
    <source>
        <dbReference type="PROSITE" id="PS50883"/>
    </source>
</evidence>
<dbReference type="InterPro" id="IPR052155">
    <property type="entry name" value="Biofilm_reg_signaling"/>
</dbReference>
<feature type="compositionally biased region" description="Polar residues" evidence="5">
    <location>
        <begin position="14"/>
        <end position="28"/>
    </location>
</feature>
<dbReference type="InterPro" id="IPR035919">
    <property type="entry name" value="EAL_sf"/>
</dbReference>
<dbReference type="NCBIfam" id="TIGR00254">
    <property type="entry name" value="GGDEF"/>
    <property type="match status" value="1"/>
</dbReference>
<dbReference type="RefSeq" id="WP_265262960.1">
    <property type="nucleotide sequence ID" value="NZ_JAIHOM010000010.1"/>
</dbReference>
<feature type="domain" description="GGDEF" evidence="8">
    <location>
        <begin position="498"/>
        <end position="631"/>
    </location>
</feature>
<feature type="region of interest" description="Disordered" evidence="5">
    <location>
        <begin position="1"/>
        <end position="28"/>
    </location>
</feature>
<feature type="domain" description="EAL" evidence="7">
    <location>
        <begin position="640"/>
        <end position="891"/>
    </location>
</feature>
<feature type="domain" description="Phytochrome chromophore attachment site" evidence="6">
    <location>
        <begin position="66"/>
        <end position="225"/>
    </location>
</feature>
<sequence length="891" mass="99851">MIESNPNPLPSQPNHPADQSSDDFSSVVLNSTPSPDSWVAGKPTRFVREGENIVKRITAQIRDSLDLKTILDSTVREIRSFLNVDRTKIYQFAPDASGEVIAEALQGDSLPSLLGLHFPAGDIPPYARQMFIQTRQRVIVDVNAGHKTCQAINLDSKDGLEWGETSYVPVDPCHQQYLKGMGVVSSMVLPILTREGLWGLFVVHHRESRLYSDRELQIVQLVVDQVSIAIAQSQLLQQAQQQAEHEAALNAVSNILHATPNAFQNPKKILEITVQATGSNGGRLYILSENNQPTQLHHVGIQPHLVMLEETPFWQNILATSTTAPQPPTPGQLWDSALPDLQDSPQLQVHYIENVKTHPPFQNLQPNFREQKICSLLVIPLRYQQRCIGCLTLFRQEIETATLWAGRSSSDHRNYLPRRSFDAWREISRGIPPQWSLEEIKLAQAISLQIYMAVMERHVKAMLHHQAYHDHLTGLPNRMLFNDNLNLALANTRLGRGELMAVLFLDLDGFKTINDTLGHYIGDEILIRVGQRLRTSLPPEAIVARWGGDEFTILLCPLRAPHNANLMAQKILTLLNVPFTCQGKELYVKGSIGIAIAPYHGEDSQTLLKHADAALYEAKQKGRNIFQLYTPELSTQAQQRLVLEHSLYKALERQEFSLHYQPQFCLTSQKIVGMEALIRWHSEEHGWISPAQFIPLAEETGLINGIGDWVLETACQNIKKWQGLNSIIVPIAVNLSARQFQKNDLVKTILNLLNKLSISPRLLELEITESIAMQDVQHTVSVLRNLQKLGIKIAMDDFGTGYSSLAALKYFPLDKLKIDQSFVRDLTVDSQDEAIVKSIIALGHGLNLTVVAEGVETKAQLDWLESMGCDLAQGYFISRPLAESDARAVMG</sequence>
<keyword evidence="3" id="KW-0157">Chromophore</keyword>
<dbReference type="InterPro" id="IPR001294">
    <property type="entry name" value="Phytochrome"/>
</dbReference>
<keyword evidence="4" id="KW-0675">Receptor</keyword>
<keyword evidence="2" id="KW-0716">Sensory transduction</keyword>
<dbReference type="Gene3D" id="3.30.70.270">
    <property type="match status" value="1"/>
</dbReference>
<dbReference type="InterPro" id="IPR029016">
    <property type="entry name" value="GAF-like_dom_sf"/>
</dbReference>
<evidence type="ECO:0000256" key="4">
    <source>
        <dbReference type="ARBA" id="ARBA00023170"/>
    </source>
</evidence>
<evidence type="ECO:0000259" key="6">
    <source>
        <dbReference type="PROSITE" id="PS50046"/>
    </source>
</evidence>
<dbReference type="InterPro" id="IPR003018">
    <property type="entry name" value="GAF"/>
</dbReference>
<dbReference type="EMBL" id="JAIHOM010000010">
    <property type="protein sequence ID" value="MCW6035284.1"/>
    <property type="molecule type" value="Genomic_DNA"/>
</dbReference>
<protein>
    <submittedName>
        <fullName evidence="9">EAL domain-containing protein</fullName>
    </submittedName>
</protein>
<dbReference type="Pfam" id="PF00990">
    <property type="entry name" value="GGDEF"/>
    <property type="match status" value="1"/>
</dbReference>
<evidence type="ECO:0000259" key="8">
    <source>
        <dbReference type="PROSITE" id="PS50887"/>
    </source>
</evidence>
<dbReference type="InterPro" id="IPR013515">
    <property type="entry name" value="Phytochrome_cen-reg"/>
</dbReference>
<evidence type="ECO:0000313" key="9">
    <source>
        <dbReference type="EMBL" id="MCW6035284.1"/>
    </source>
</evidence>
<dbReference type="Pfam" id="PF01590">
    <property type="entry name" value="GAF"/>
    <property type="match status" value="1"/>
</dbReference>
<dbReference type="SUPFAM" id="SSF141868">
    <property type="entry name" value="EAL domain-like"/>
    <property type="match status" value="1"/>
</dbReference>
<dbReference type="PRINTS" id="PR01033">
    <property type="entry name" value="PHYTOCHROME"/>
</dbReference>
<dbReference type="Pfam" id="PF00360">
    <property type="entry name" value="PHY"/>
    <property type="match status" value="1"/>
</dbReference>
<gene>
    <name evidence="9" type="ORF">K4A83_03215</name>
</gene>
<dbReference type="InterPro" id="IPR000160">
    <property type="entry name" value="GGDEF_dom"/>
</dbReference>
<reference evidence="9 10" key="1">
    <citation type="submission" date="2021-08" db="EMBL/GenBank/DDBJ databases">
        <title>Draft genome sequence of Spirulina subsalsa with high tolerance to salinity and hype-accumulation of phycocyanin.</title>
        <authorList>
            <person name="Pei H."/>
            <person name="Jiang L."/>
        </authorList>
    </citation>
    <scope>NUCLEOTIDE SEQUENCE [LARGE SCALE GENOMIC DNA]</scope>
    <source>
        <strain evidence="9 10">FACHB-351</strain>
    </source>
</reference>
<dbReference type="SUPFAM" id="SSF55781">
    <property type="entry name" value="GAF domain-like"/>
    <property type="match status" value="2"/>
</dbReference>
<dbReference type="SMART" id="SM00267">
    <property type="entry name" value="GGDEF"/>
    <property type="match status" value="1"/>
</dbReference>
<dbReference type="SUPFAM" id="SSF55073">
    <property type="entry name" value="Nucleotide cyclase"/>
    <property type="match status" value="1"/>
</dbReference>
<evidence type="ECO:0000256" key="2">
    <source>
        <dbReference type="ARBA" id="ARBA00022606"/>
    </source>
</evidence>
<dbReference type="Proteomes" id="UP001526426">
    <property type="component" value="Unassembled WGS sequence"/>
</dbReference>
<evidence type="ECO:0000256" key="1">
    <source>
        <dbReference type="ARBA" id="ARBA00022543"/>
    </source>
</evidence>
<dbReference type="InterPro" id="IPR029787">
    <property type="entry name" value="Nucleotide_cyclase"/>
</dbReference>
<keyword evidence="10" id="KW-1185">Reference proteome</keyword>
<dbReference type="SMART" id="SM00052">
    <property type="entry name" value="EAL"/>
    <property type="match status" value="1"/>
</dbReference>
<dbReference type="Pfam" id="PF00563">
    <property type="entry name" value="EAL"/>
    <property type="match status" value="1"/>
</dbReference>
<dbReference type="InterPro" id="IPR001633">
    <property type="entry name" value="EAL_dom"/>
</dbReference>
<name>A0ABT3L1A8_9CYAN</name>
<dbReference type="CDD" id="cd01948">
    <property type="entry name" value="EAL"/>
    <property type="match status" value="1"/>
</dbReference>
<dbReference type="PROSITE" id="PS50887">
    <property type="entry name" value="GGDEF"/>
    <property type="match status" value="1"/>
</dbReference>